<organism evidence="2 3">
    <name type="scientific">Candidatus Avichristensenella intestinipullorum</name>
    <dbReference type="NCBI Taxonomy" id="2840693"/>
    <lineage>
        <taxon>Bacteria</taxon>
        <taxon>Bacillati</taxon>
        <taxon>Bacillota</taxon>
        <taxon>Clostridia</taxon>
        <taxon>Candidatus Avichristensenella</taxon>
    </lineage>
</organism>
<dbReference type="Gene3D" id="3.40.50.2000">
    <property type="entry name" value="Glycogen Phosphorylase B"/>
    <property type="match status" value="2"/>
</dbReference>
<reference evidence="2" key="1">
    <citation type="submission" date="2020-10" db="EMBL/GenBank/DDBJ databases">
        <authorList>
            <person name="Gilroy R."/>
        </authorList>
    </citation>
    <scope>NUCLEOTIDE SEQUENCE</scope>
    <source>
        <strain evidence="2">ChiHile30-977</strain>
    </source>
</reference>
<accession>A0A9D0YX48</accession>
<comment type="caution">
    <text evidence="2">The sequence shown here is derived from an EMBL/GenBank/DDBJ whole genome shotgun (WGS) entry which is preliminary data.</text>
</comment>
<dbReference type="AlphaFoldDB" id="A0A9D0YX48"/>
<gene>
    <name evidence="2" type="ORF">IAA66_08305</name>
</gene>
<dbReference type="Pfam" id="PF13692">
    <property type="entry name" value="Glyco_trans_1_4"/>
    <property type="match status" value="1"/>
</dbReference>
<evidence type="ECO:0000259" key="1">
    <source>
        <dbReference type="Pfam" id="PF13439"/>
    </source>
</evidence>
<dbReference type="InterPro" id="IPR028098">
    <property type="entry name" value="Glyco_trans_4-like_N"/>
</dbReference>
<dbReference type="SUPFAM" id="SSF53756">
    <property type="entry name" value="UDP-Glycosyltransferase/glycogen phosphorylase"/>
    <property type="match status" value="1"/>
</dbReference>
<dbReference type="Proteomes" id="UP000886819">
    <property type="component" value="Unassembled WGS sequence"/>
</dbReference>
<reference evidence="2" key="2">
    <citation type="journal article" date="2021" name="PeerJ">
        <title>Extensive microbial diversity within the chicken gut microbiome revealed by metagenomics and culture.</title>
        <authorList>
            <person name="Gilroy R."/>
            <person name="Ravi A."/>
            <person name="Getino M."/>
            <person name="Pursley I."/>
            <person name="Horton D.L."/>
            <person name="Alikhan N.F."/>
            <person name="Baker D."/>
            <person name="Gharbi K."/>
            <person name="Hall N."/>
            <person name="Watson M."/>
            <person name="Adriaenssens E.M."/>
            <person name="Foster-Nyarko E."/>
            <person name="Jarju S."/>
            <person name="Secka A."/>
            <person name="Antonio M."/>
            <person name="Oren A."/>
            <person name="Chaudhuri R.R."/>
            <person name="La Ragione R."/>
            <person name="Hildebrand F."/>
            <person name="Pallen M.J."/>
        </authorList>
    </citation>
    <scope>NUCLEOTIDE SEQUENCE</scope>
    <source>
        <strain evidence="2">ChiHile30-977</strain>
    </source>
</reference>
<protein>
    <submittedName>
        <fullName evidence="2">Glycosyltransferase</fullName>
    </submittedName>
</protein>
<dbReference type="GO" id="GO:0016757">
    <property type="term" value="F:glycosyltransferase activity"/>
    <property type="evidence" value="ECO:0007669"/>
    <property type="project" value="TreeGrafter"/>
</dbReference>
<name>A0A9D0YX48_9FIRM</name>
<dbReference type="PANTHER" id="PTHR12526">
    <property type="entry name" value="GLYCOSYLTRANSFERASE"/>
    <property type="match status" value="1"/>
</dbReference>
<sequence length="407" mass="44424">MPSVVMVNAVCSGSHGRIMSDIGRAAQAAGFRTHIAFARGAANGADIRIGSMRDVYLHVAATRLLDRHGRASRRATERLTRQLADLRPDVLHLHNAHGYYLHYETFFAFLRQSGIPTVWTLHDCWAVTGHCSHFVRANCMRWRDGCHRCPLRREYPQSWLWDASRENWRRKRDAFSALPNLTLALPSRWLEGVVADSFLRDVPRRVIPNGVDLSLFSPRGDGGQTRSALGIGPEEPLLLAVAAPFDARKGYADALEVARRTRGRARVVLVGLTPAQLRSLPEGVVGLARTEGPEALVSLLSAADCLLNPTYEDTYPTVNMEAMASGTPVAAYAVGGCVEQLEAPVGMTVPCGNAQALAEAALALAARKGALAGECRAYAQARFDRAQAVEQYVALYQKKIEDAGKLC</sequence>
<evidence type="ECO:0000313" key="2">
    <source>
        <dbReference type="EMBL" id="HIQ63567.1"/>
    </source>
</evidence>
<evidence type="ECO:0000313" key="3">
    <source>
        <dbReference type="Proteomes" id="UP000886819"/>
    </source>
</evidence>
<feature type="domain" description="Glycosyltransferase subfamily 4-like N-terminal" evidence="1">
    <location>
        <begin position="17"/>
        <end position="214"/>
    </location>
</feature>
<dbReference type="PANTHER" id="PTHR12526:SF635">
    <property type="entry name" value="GLYCOSYL TRANSFERASE GROUP 1"/>
    <property type="match status" value="1"/>
</dbReference>
<dbReference type="Pfam" id="PF13439">
    <property type="entry name" value="Glyco_transf_4"/>
    <property type="match status" value="1"/>
</dbReference>
<dbReference type="EMBL" id="DVFI01000113">
    <property type="protein sequence ID" value="HIQ63567.1"/>
    <property type="molecule type" value="Genomic_DNA"/>
</dbReference>
<proteinExistence type="predicted"/>